<dbReference type="NCBIfam" id="TIGR02473">
    <property type="entry name" value="flagell_FliJ"/>
    <property type="match status" value="1"/>
</dbReference>
<keyword evidence="9" id="KW-0472">Membrane</keyword>
<organism evidence="12 13">
    <name type="scientific">Vibrio qingdaonensis</name>
    <dbReference type="NCBI Taxonomy" id="2829491"/>
    <lineage>
        <taxon>Bacteria</taxon>
        <taxon>Pseudomonadati</taxon>
        <taxon>Pseudomonadota</taxon>
        <taxon>Gammaproteobacteria</taxon>
        <taxon>Vibrionales</taxon>
        <taxon>Vibrionaceae</taxon>
        <taxon>Vibrio</taxon>
    </lineage>
</organism>
<evidence type="ECO:0000256" key="7">
    <source>
        <dbReference type="ARBA" id="ARBA00022795"/>
    </source>
</evidence>
<dbReference type="InterPro" id="IPR053716">
    <property type="entry name" value="Flag_assembly_chemotaxis_eff"/>
</dbReference>
<dbReference type="RefSeq" id="WP_265675198.1">
    <property type="nucleotide sequence ID" value="NZ_JAKRRY010000013.1"/>
</dbReference>
<name>A0A9X3HWI0_9VIBR</name>
<sequence>MESKIKAVGALTMLEETQRDRIGSQLDAARQQTEKLESRLSALAELKSFHHGHGVQSRSRLSLMNMTMVDRMLQGMLNHQVHEQAVMQAECHAIQAQLQQKSQRVHGLEQVLERWKSKQKYEKAKRDQKIMEDIINSRLKLRKL</sequence>
<dbReference type="Proteomes" id="UP001155587">
    <property type="component" value="Unassembled WGS sequence"/>
</dbReference>
<evidence type="ECO:0000256" key="3">
    <source>
        <dbReference type="ARBA" id="ARBA00020392"/>
    </source>
</evidence>
<evidence type="ECO:0000256" key="4">
    <source>
        <dbReference type="ARBA" id="ARBA00022448"/>
    </source>
</evidence>
<keyword evidence="12" id="KW-0282">Flagellum</keyword>
<evidence type="ECO:0000313" key="13">
    <source>
        <dbReference type="Proteomes" id="UP001155587"/>
    </source>
</evidence>
<keyword evidence="10" id="KW-1006">Bacterial flagellum protein export</keyword>
<keyword evidence="7" id="KW-1005">Bacterial flagellum biogenesis</keyword>
<evidence type="ECO:0000256" key="11">
    <source>
        <dbReference type="SAM" id="Coils"/>
    </source>
</evidence>
<evidence type="ECO:0000256" key="8">
    <source>
        <dbReference type="ARBA" id="ARBA00022927"/>
    </source>
</evidence>
<keyword evidence="12" id="KW-0966">Cell projection</keyword>
<evidence type="ECO:0000256" key="2">
    <source>
        <dbReference type="ARBA" id="ARBA00010004"/>
    </source>
</evidence>
<keyword evidence="8" id="KW-0653">Protein transport</keyword>
<keyword evidence="12" id="KW-0969">Cilium</keyword>
<comment type="subcellular location">
    <subcellularLocation>
        <location evidence="1">Cell membrane</location>
        <topology evidence="1">Peripheral membrane protein</topology>
        <orientation evidence="1">Cytoplasmic side</orientation>
    </subcellularLocation>
</comment>
<keyword evidence="13" id="KW-1185">Reference proteome</keyword>
<dbReference type="AlphaFoldDB" id="A0A9X3HWI0"/>
<dbReference type="GO" id="GO:0015031">
    <property type="term" value="P:protein transport"/>
    <property type="evidence" value="ECO:0007669"/>
    <property type="project" value="UniProtKB-KW"/>
</dbReference>
<dbReference type="GO" id="GO:0005886">
    <property type="term" value="C:plasma membrane"/>
    <property type="evidence" value="ECO:0007669"/>
    <property type="project" value="UniProtKB-SubCell"/>
</dbReference>
<evidence type="ECO:0000313" key="12">
    <source>
        <dbReference type="EMBL" id="MCW8346655.1"/>
    </source>
</evidence>
<proteinExistence type="inferred from homology"/>
<dbReference type="GO" id="GO:0009288">
    <property type="term" value="C:bacterial-type flagellum"/>
    <property type="evidence" value="ECO:0007669"/>
    <property type="project" value="InterPro"/>
</dbReference>
<dbReference type="GO" id="GO:0071973">
    <property type="term" value="P:bacterial-type flagellum-dependent cell motility"/>
    <property type="evidence" value="ECO:0007669"/>
    <property type="project" value="InterPro"/>
</dbReference>
<keyword evidence="11" id="KW-0175">Coiled coil</keyword>
<feature type="coiled-coil region" evidence="11">
    <location>
        <begin position="19"/>
        <end position="46"/>
    </location>
</feature>
<comment type="similarity">
    <text evidence="2">Belongs to the FliJ family.</text>
</comment>
<evidence type="ECO:0000256" key="6">
    <source>
        <dbReference type="ARBA" id="ARBA00022500"/>
    </source>
</evidence>
<keyword evidence="6" id="KW-0145">Chemotaxis</keyword>
<dbReference type="GO" id="GO:0044781">
    <property type="term" value="P:bacterial-type flagellum organization"/>
    <property type="evidence" value="ECO:0007669"/>
    <property type="project" value="UniProtKB-KW"/>
</dbReference>
<dbReference type="EMBL" id="JAKRRY010000013">
    <property type="protein sequence ID" value="MCW8346655.1"/>
    <property type="molecule type" value="Genomic_DNA"/>
</dbReference>
<comment type="caution">
    <text evidence="12">The sequence shown here is derived from an EMBL/GenBank/DDBJ whole genome shotgun (WGS) entry which is preliminary data.</text>
</comment>
<protein>
    <recommendedName>
        <fullName evidence="3">Flagellar FliJ protein</fullName>
    </recommendedName>
</protein>
<keyword evidence="5" id="KW-1003">Cell membrane</keyword>
<reference evidence="12" key="1">
    <citation type="submission" date="2022-02" db="EMBL/GenBank/DDBJ databases">
        <title>Vibrio sp. nov, a new bacterium isolated from seawater.</title>
        <authorList>
            <person name="Yuan Y."/>
        </authorList>
    </citation>
    <scope>NUCLEOTIDE SEQUENCE</scope>
    <source>
        <strain evidence="12">ZSDZ65</strain>
    </source>
</reference>
<evidence type="ECO:0000256" key="1">
    <source>
        <dbReference type="ARBA" id="ARBA00004413"/>
    </source>
</evidence>
<dbReference type="GO" id="GO:0006935">
    <property type="term" value="P:chemotaxis"/>
    <property type="evidence" value="ECO:0007669"/>
    <property type="project" value="UniProtKB-KW"/>
</dbReference>
<dbReference type="Gene3D" id="1.10.287.1700">
    <property type="match status" value="1"/>
</dbReference>
<evidence type="ECO:0000256" key="5">
    <source>
        <dbReference type="ARBA" id="ARBA00022475"/>
    </source>
</evidence>
<gene>
    <name evidence="12" type="primary">fliJ</name>
    <name evidence="12" type="ORF">MD535_11665</name>
</gene>
<evidence type="ECO:0000256" key="9">
    <source>
        <dbReference type="ARBA" id="ARBA00023136"/>
    </source>
</evidence>
<keyword evidence="4" id="KW-0813">Transport</keyword>
<evidence type="ECO:0000256" key="10">
    <source>
        <dbReference type="ARBA" id="ARBA00023225"/>
    </source>
</evidence>
<dbReference type="InterPro" id="IPR012823">
    <property type="entry name" value="Flagell_FliJ"/>
</dbReference>
<accession>A0A9X3HWI0</accession>